<feature type="compositionally biased region" description="Low complexity" evidence="2">
    <location>
        <begin position="184"/>
        <end position="209"/>
    </location>
</feature>
<keyword evidence="1" id="KW-0245">EGF-like domain</keyword>
<keyword evidence="1" id="KW-1015">Disulfide bond</keyword>
<feature type="compositionally biased region" description="Low complexity" evidence="2">
    <location>
        <begin position="162"/>
        <end position="173"/>
    </location>
</feature>
<keyword evidence="5" id="KW-1185">Reference proteome</keyword>
<dbReference type="Gene3D" id="2.10.25.10">
    <property type="entry name" value="Laminin"/>
    <property type="match status" value="1"/>
</dbReference>
<dbReference type="CDD" id="cd00054">
    <property type="entry name" value="EGF_CA"/>
    <property type="match status" value="1"/>
</dbReference>
<protein>
    <submittedName>
        <fullName evidence="4">Pro-neuregulin-4, membrane-bound isoform</fullName>
    </submittedName>
</protein>
<feature type="region of interest" description="Disordered" evidence="2">
    <location>
        <begin position="52"/>
        <end position="73"/>
    </location>
</feature>
<dbReference type="SUPFAM" id="SSF57196">
    <property type="entry name" value="EGF/Laminin"/>
    <property type="match status" value="1"/>
</dbReference>
<evidence type="ECO:0000259" key="3">
    <source>
        <dbReference type="PROSITE" id="PS50026"/>
    </source>
</evidence>
<gene>
    <name evidence="4" type="ORF">OCTVUL_1B022914</name>
</gene>
<dbReference type="EMBL" id="OX597817">
    <property type="protein sequence ID" value="CAI9720644.1"/>
    <property type="molecule type" value="Genomic_DNA"/>
</dbReference>
<name>A0AA36ARZ8_OCTVU</name>
<comment type="caution">
    <text evidence="1">Lacks conserved residue(s) required for the propagation of feature annotation.</text>
</comment>
<dbReference type="AlphaFoldDB" id="A0AA36ARZ8"/>
<feature type="disulfide bond" evidence="1">
    <location>
        <begin position="483"/>
        <end position="492"/>
    </location>
</feature>
<accession>A0AA36ARZ8</accession>
<dbReference type="PROSITE" id="PS00022">
    <property type="entry name" value="EGF_1"/>
    <property type="match status" value="1"/>
</dbReference>
<feature type="region of interest" description="Disordered" evidence="2">
    <location>
        <begin position="250"/>
        <end position="373"/>
    </location>
</feature>
<feature type="compositionally biased region" description="Polar residues" evidence="2">
    <location>
        <begin position="331"/>
        <end position="363"/>
    </location>
</feature>
<proteinExistence type="predicted"/>
<evidence type="ECO:0000256" key="1">
    <source>
        <dbReference type="PROSITE-ProRule" id="PRU00076"/>
    </source>
</evidence>
<dbReference type="InterPro" id="IPR000742">
    <property type="entry name" value="EGF"/>
</dbReference>
<dbReference type="SMART" id="SM00181">
    <property type="entry name" value="EGF"/>
    <property type="match status" value="1"/>
</dbReference>
<feature type="compositionally biased region" description="Low complexity" evidence="2">
    <location>
        <begin position="302"/>
        <end position="317"/>
    </location>
</feature>
<evidence type="ECO:0000313" key="5">
    <source>
        <dbReference type="Proteomes" id="UP001162480"/>
    </source>
</evidence>
<dbReference type="PROSITE" id="PS50026">
    <property type="entry name" value="EGF_3"/>
    <property type="match status" value="1"/>
</dbReference>
<dbReference type="PROSITE" id="PS01186">
    <property type="entry name" value="EGF_2"/>
    <property type="match status" value="1"/>
</dbReference>
<reference evidence="4" key="1">
    <citation type="submission" date="2023-08" db="EMBL/GenBank/DDBJ databases">
        <authorList>
            <person name="Alioto T."/>
            <person name="Alioto T."/>
            <person name="Gomez Garrido J."/>
        </authorList>
    </citation>
    <scope>NUCLEOTIDE SEQUENCE</scope>
</reference>
<evidence type="ECO:0000256" key="2">
    <source>
        <dbReference type="SAM" id="MobiDB-lite"/>
    </source>
</evidence>
<dbReference type="Proteomes" id="UP001162480">
    <property type="component" value="Chromosome 4"/>
</dbReference>
<feature type="region of interest" description="Disordered" evidence="2">
    <location>
        <begin position="162"/>
        <end position="212"/>
    </location>
</feature>
<sequence>MDTYTNTRPAISKETFVSGHLLSVLTSKADHVAGKDRPLRIITGITNRDLSVTGTPETHTPLKKSDMQMTQNSTKGRDTNVLQVKLHSSKNISKNFSADTDTVNRDKESNRKAISDRGDYDIHEKLSNATVEKNISSPMDLVRIKQSGRKHLIDILQKNSSTNKFVNNNNDTVLLPSKQQQHPNNIKNNNADNSNNNNNNNNKNNSKHNTISGARTQGKLLDRKHIMNPTKNTANTLDAVTAASSSIPVANDKLTSPATSSPSFSSSSSAPSTFLSSSELATNRDPTSSVTDPDGNLQDNHTQTQQQQQQQQQQTQQSEKQRRPPSPLTPPSQHQKTQISGGQLEAQSSVNDNLNGRDSSNNGFDRKNEDSTDGMAKIRHKRSFLDYYYEQWEKLQENTDFIDESVAIVPSNYDSDLSSDDLTKTVEQTNTPDSFQGNQAAYGSGADMSLSNLVPCSSKEKFFCLNGGTCYIMVMMERKTCNCPAGYIGERCEMIDHEY</sequence>
<evidence type="ECO:0000313" key="4">
    <source>
        <dbReference type="EMBL" id="CAI9720644.1"/>
    </source>
</evidence>
<feature type="domain" description="EGF-like" evidence="3">
    <location>
        <begin position="452"/>
        <end position="493"/>
    </location>
</feature>
<organism evidence="4 5">
    <name type="scientific">Octopus vulgaris</name>
    <name type="common">Common octopus</name>
    <dbReference type="NCBI Taxonomy" id="6645"/>
    <lineage>
        <taxon>Eukaryota</taxon>
        <taxon>Metazoa</taxon>
        <taxon>Spiralia</taxon>
        <taxon>Lophotrochozoa</taxon>
        <taxon>Mollusca</taxon>
        <taxon>Cephalopoda</taxon>
        <taxon>Coleoidea</taxon>
        <taxon>Octopodiformes</taxon>
        <taxon>Octopoda</taxon>
        <taxon>Incirrata</taxon>
        <taxon>Octopodidae</taxon>
        <taxon>Octopus</taxon>
    </lineage>
</organism>
<feature type="disulfide bond" evidence="1">
    <location>
        <begin position="464"/>
        <end position="481"/>
    </location>
</feature>
<feature type="compositionally biased region" description="Low complexity" evidence="2">
    <location>
        <begin position="254"/>
        <end position="278"/>
    </location>
</feature>
<feature type="compositionally biased region" description="Polar residues" evidence="2">
    <location>
        <begin position="279"/>
        <end position="301"/>
    </location>
</feature>